<keyword evidence="2" id="KW-1185">Reference proteome</keyword>
<dbReference type="SUPFAM" id="SSF48452">
    <property type="entry name" value="TPR-like"/>
    <property type="match status" value="1"/>
</dbReference>
<dbReference type="EMBL" id="QPJS01000007">
    <property type="protein sequence ID" value="RCX01214.1"/>
    <property type="molecule type" value="Genomic_DNA"/>
</dbReference>
<dbReference type="AlphaFoldDB" id="A0A369A165"/>
<evidence type="ECO:0000313" key="1">
    <source>
        <dbReference type="EMBL" id="RCX01214.1"/>
    </source>
</evidence>
<dbReference type="InterPro" id="IPR021314">
    <property type="entry name" value="DUF2911"/>
</dbReference>
<dbReference type="InterPro" id="IPR011990">
    <property type="entry name" value="TPR-like_helical_dom_sf"/>
</dbReference>
<protein>
    <submittedName>
        <fullName evidence="1">Tetratricopeptide repeat protein</fullName>
    </submittedName>
</protein>
<dbReference type="Pfam" id="PF13432">
    <property type="entry name" value="TPR_16"/>
    <property type="match status" value="1"/>
</dbReference>
<proteinExistence type="predicted"/>
<gene>
    <name evidence="1" type="ORF">DES35_10727</name>
</gene>
<accession>A0A369A165</accession>
<dbReference type="Pfam" id="PF11138">
    <property type="entry name" value="DUF2911"/>
    <property type="match status" value="1"/>
</dbReference>
<dbReference type="RefSeq" id="WP_114366548.1">
    <property type="nucleotide sequence ID" value="NZ_BHZF01000003.1"/>
</dbReference>
<name>A0A369A165_9FLAO</name>
<reference evidence="1 2" key="1">
    <citation type="submission" date="2018-07" db="EMBL/GenBank/DDBJ databases">
        <title>Genomic Encyclopedia of Type Strains, Phase IV (KMG-IV): sequencing the most valuable type-strain genomes for metagenomic binning, comparative biology and taxonomic classification.</title>
        <authorList>
            <person name="Goeker M."/>
        </authorList>
    </citation>
    <scope>NUCLEOTIDE SEQUENCE [LARGE SCALE GENOMIC DNA]</scope>
    <source>
        <strain evidence="1 2">DSM 21410</strain>
    </source>
</reference>
<dbReference type="Proteomes" id="UP000253517">
    <property type="component" value="Unassembled WGS sequence"/>
</dbReference>
<organism evidence="1 2">
    <name type="scientific">Schleiferia thermophila</name>
    <dbReference type="NCBI Taxonomy" id="884107"/>
    <lineage>
        <taxon>Bacteria</taxon>
        <taxon>Pseudomonadati</taxon>
        <taxon>Bacteroidota</taxon>
        <taxon>Flavobacteriia</taxon>
        <taxon>Flavobacteriales</taxon>
        <taxon>Schleiferiaceae</taxon>
        <taxon>Schleiferia</taxon>
    </lineage>
</organism>
<dbReference type="Gene3D" id="1.25.40.10">
    <property type="entry name" value="Tetratricopeptide repeat domain"/>
    <property type="match status" value="1"/>
</dbReference>
<sequence>MTPIRTILTLLTLTTLLSAQELPQPSPKAYLLQRVGLTDITIDYSRPSARGRAIFGQLVPYGQIWRTGANRITLITFSTDITLEGQQLRAGKYGLLTIPNPDRWTIILTTDTTLWGADGYDPKKDALRFDVTPADAPEPTETFTISIDNIGENTATLTLAWENTRIPINLQVEVDNIAMANIERAIKENSRDWRVYRNSAQYFLNKNIHLDRALDYINRSIELSPDNWYSHYLRGEILARRGNFTEAINAGNTALKLGNEQAKAANRPFSYADMIQNSLREWREKAGKDRTGRRLK</sequence>
<dbReference type="SMART" id="SM00028">
    <property type="entry name" value="TPR"/>
    <property type="match status" value="2"/>
</dbReference>
<evidence type="ECO:0000313" key="2">
    <source>
        <dbReference type="Proteomes" id="UP000253517"/>
    </source>
</evidence>
<comment type="caution">
    <text evidence="1">The sequence shown here is derived from an EMBL/GenBank/DDBJ whole genome shotgun (WGS) entry which is preliminary data.</text>
</comment>
<dbReference type="InterPro" id="IPR019734">
    <property type="entry name" value="TPR_rpt"/>
</dbReference>